<dbReference type="EMBL" id="BMYX01000002">
    <property type="protein sequence ID" value="GGY06464.1"/>
    <property type="molecule type" value="Genomic_DNA"/>
</dbReference>
<protein>
    <submittedName>
        <fullName evidence="1">Uncharacterized protein</fullName>
    </submittedName>
</protein>
<proteinExistence type="predicted"/>
<name>A0A918NZ86_9NEIS</name>
<gene>
    <name evidence="1" type="ORF">GCM10011289_06230</name>
</gene>
<keyword evidence="2" id="KW-1185">Reference proteome</keyword>
<reference evidence="1" key="1">
    <citation type="journal article" date="2014" name="Int. J. Syst. Evol. Microbiol.">
        <title>Complete genome sequence of Corynebacterium casei LMG S-19264T (=DSM 44701T), isolated from a smear-ripened cheese.</title>
        <authorList>
            <consortium name="US DOE Joint Genome Institute (JGI-PGF)"/>
            <person name="Walter F."/>
            <person name="Albersmeier A."/>
            <person name="Kalinowski J."/>
            <person name="Ruckert C."/>
        </authorList>
    </citation>
    <scope>NUCLEOTIDE SEQUENCE</scope>
    <source>
        <strain evidence="1">KCTC 32182</strain>
    </source>
</reference>
<organism evidence="1 2">
    <name type="scientific">Paludibacterium paludis</name>
    <dbReference type="NCBI Taxonomy" id="1225769"/>
    <lineage>
        <taxon>Bacteria</taxon>
        <taxon>Pseudomonadati</taxon>
        <taxon>Pseudomonadota</taxon>
        <taxon>Betaproteobacteria</taxon>
        <taxon>Neisseriales</taxon>
        <taxon>Chromobacteriaceae</taxon>
        <taxon>Paludibacterium</taxon>
    </lineage>
</organism>
<comment type="caution">
    <text evidence="1">The sequence shown here is derived from an EMBL/GenBank/DDBJ whole genome shotgun (WGS) entry which is preliminary data.</text>
</comment>
<evidence type="ECO:0000313" key="2">
    <source>
        <dbReference type="Proteomes" id="UP000645257"/>
    </source>
</evidence>
<dbReference type="Proteomes" id="UP000645257">
    <property type="component" value="Unassembled WGS sequence"/>
</dbReference>
<dbReference type="AlphaFoldDB" id="A0A918NZ86"/>
<accession>A0A918NZ86</accession>
<dbReference type="RefSeq" id="WP_189531097.1">
    <property type="nucleotide sequence ID" value="NZ_BMYX01000002.1"/>
</dbReference>
<sequence>MFRKLKDKGTSKALALWLEGRLARYGELVDLDIDSRERRASLVLRPLGEAGEVVFTVTRYEIRRDDSECRLVVCAVDSTRPWLANLAEDWLVGREFAIPPLAALAL</sequence>
<evidence type="ECO:0000313" key="1">
    <source>
        <dbReference type="EMBL" id="GGY06464.1"/>
    </source>
</evidence>
<reference evidence="1" key="2">
    <citation type="submission" date="2020-09" db="EMBL/GenBank/DDBJ databases">
        <authorList>
            <person name="Sun Q."/>
            <person name="Kim S."/>
        </authorList>
    </citation>
    <scope>NUCLEOTIDE SEQUENCE</scope>
    <source>
        <strain evidence="1">KCTC 32182</strain>
    </source>
</reference>